<dbReference type="InterPro" id="IPR032808">
    <property type="entry name" value="DoxX"/>
</dbReference>
<comment type="similarity">
    <text evidence="2">Belongs to the DoxX family.</text>
</comment>
<dbReference type="InterPro" id="IPR051907">
    <property type="entry name" value="DoxX-like_oxidoreductase"/>
</dbReference>
<evidence type="ECO:0000256" key="3">
    <source>
        <dbReference type="ARBA" id="ARBA00022475"/>
    </source>
</evidence>
<dbReference type="Proteomes" id="UP000064137">
    <property type="component" value="Chromosome"/>
</dbReference>
<feature type="transmembrane region" description="Helical" evidence="7">
    <location>
        <begin position="105"/>
        <end position="124"/>
    </location>
</feature>
<dbReference type="Pfam" id="PF07681">
    <property type="entry name" value="DoxX"/>
    <property type="match status" value="1"/>
</dbReference>
<dbReference type="EMBL" id="CP013987">
    <property type="protein sequence ID" value="ALZ83151.1"/>
    <property type="molecule type" value="Genomic_DNA"/>
</dbReference>
<keyword evidence="6 7" id="KW-0472">Membrane</keyword>
<dbReference type="PANTHER" id="PTHR33452">
    <property type="entry name" value="OXIDOREDUCTASE CATD-RELATED"/>
    <property type="match status" value="1"/>
</dbReference>
<keyword evidence="3" id="KW-1003">Cell membrane</keyword>
<evidence type="ECO:0000313" key="9">
    <source>
        <dbReference type="Proteomes" id="UP000064137"/>
    </source>
</evidence>
<evidence type="ECO:0000256" key="4">
    <source>
        <dbReference type="ARBA" id="ARBA00022692"/>
    </source>
</evidence>
<evidence type="ECO:0000256" key="1">
    <source>
        <dbReference type="ARBA" id="ARBA00004651"/>
    </source>
</evidence>
<reference evidence="8 9" key="1">
    <citation type="submission" date="2016-01" db="EMBL/GenBank/DDBJ databases">
        <title>Annotation of Pseudomonas oryzihabitans USDA-ARS-USMARC-56511.</title>
        <authorList>
            <person name="Harhay G.P."/>
            <person name="Harhay D.M."/>
            <person name="Smith T.P.L."/>
            <person name="Bono J.L."/>
            <person name="Heaton M.P."/>
            <person name="Clawson M.L."/>
            <person name="Chitko-Mckown C.G."/>
            <person name="Capik S.F."/>
            <person name="DeDonder K.D."/>
            <person name="Apley M.D."/>
            <person name="Lubbers B.V."/>
            <person name="White B.J."/>
            <person name="Larson R.L."/>
        </authorList>
    </citation>
    <scope>NUCLEOTIDE SEQUENCE [LARGE SCALE GENOMIC DNA]</scope>
    <source>
        <strain evidence="8 9">USDA-ARS-USMARC-56511</strain>
    </source>
</reference>
<dbReference type="OrthoDB" id="9792760at2"/>
<evidence type="ECO:0000313" key="8">
    <source>
        <dbReference type="EMBL" id="ALZ83151.1"/>
    </source>
</evidence>
<evidence type="ECO:0000256" key="5">
    <source>
        <dbReference type="ARBA" id="ARBA00022989"/>
    </source>
</evidence>
<dbReference type="GO" id="GO:0005886">
    <property type="term" value="C:plasma membrane"/>
    <property type="evidence" value="ECO:0007669"/>
    <property type="project" value="UniProtKB-SubCell"/>
</dbReference>
<feature type="transmembrane region" description="Helical" evidence="7">
    <location>
        <begin position="73"/>
        <end position="93"/>
    </location>
</feature>
<protein>
    <submittedName>
        <fullName evidence="8">LysR family transcriptional regulator</fullName>
    </submittedName>
</protein>
<proteinExistence type="inferred from homology"/>
<accession>A0A0U4P2W8</accession>
<evidence type="ECO:0000256" key="7">
    <source>
        <dbReference type="SAM" id="Phobius"/>
    </source>
</evidence>
<dbReference type="AlphaFoldDB" id="A0A0U4P2W8"/>
<dbReference type="PANTHER" id="PTHR33452:SF1">
    <property type="entry name" value="INNER MEMBRANE PROTEIN YPHA-RELATED"/>
    <property type="match status" value="1"/>
</dbReference>
<evidence type="ECO:0000256" key="2">
    <source>
        <dbReference type="ARBA" id="ARBA00006679"/>
    </source>
</evidence>
<organism evidence="8 9">
    <name type="scientific">Pseudomonas oryzihabitans</name>
    <dbReference type="NCBI Taxonomy" id="47885"/>
    <lineage>
        <taxon>Bacteria</taxon>
        <taxon>Pseudomonadati</taxon>
        <taxon>Pseudomonadota</taxon>
        <taxon>Gammaproteobacteria</taxon>
        <taxon>Pseudomonadales</taxon>
        <taxon>Pseudomonadaceae</taxon>
        <taxon>Pseudomonas</taxon>
    </lineage>
</organism>
<keyword evidence="5 7" id="KW-1133">Transmembrane helix</keyword>
<name>A0A0U4P2W8_9PSED</name>
<gene>
    <name evidence="8" type="ORF">APT59_02670</name>
</gene>
<sequence length="136" mass="14204">MNTTQAFTATTGRLLLASLFLFSGVGKLLAPAATKGYIAAMGLPFVELAYLGALAVELGLATLLLIGYRTRPVAIAMAGFTLVTAAVFHSQFADQNQLIHFLKNIAITGGLLQVAAFGAGALSLDGRRPKRLARLA</sequence>
<dbReference type="RefSeq" id="WP_059313427.1">
    <property type="nucleotide sequence ID" value="NZ_CP013987.1"/>
</dbReference>
<keyword evidence="4 7" id="KW-0812">Transmembrane</keyword>
<feature type="transmembrane region" description="Helical" evidence="7">
    <location>
        <begin position="48"/>
        <end position="66"/>
    </location>
</feature>
<evidence type="ECO:0000256" key="6">
    <source>
        <dbReference type="ARBA" id="ARBA00023136"/>
    </source>
</evidence>
<comment type="subcellular location">
    <subcellularLocation>
        <location evidence="1">Cell membrane</location>
        <topology evidence="1">Multi-pass membrane protein</topology>
    </subcellularLocation>
</comment>
<dbReference type="KEGG" id="por:APT59_02670"/>